<evidence type="ECO:0000313" key="6">
    <source>
        <dbReference type="EMBL" id="AOY89483.1"/>
    </source>
</evidence>
<sequence length="439" mass="50190">MTRNDNIKNIFVVGFDERHGADLLQIPDACSFNFLPLLRSEEIVYQQKYDIEEMLDKARGILRNFDGSIDGMVCHWDFPATSITAILCQEFNLPCPSLEAILKCSHKYWSRTEQRQAAPENTPDFCAFDPFDDDALSKVTLDYPFWIKPVKGYGSLLGFRINDAGDFHRAIGIVRERIHRLGDPFNAILAKARLPKAIAGISGNYLIAEELIHGLEIAPEGSIQHGRYRVHGMIDMVRDHNHKSFLRYEYPSKAPKRVQQRAIDVAERVLQHIGFDNGCFNMEFFWDRDTDKLQIIEINPRISQSHSYQFEKVDGMSNHEIAVHVAVGDEPHFVEGKGPYKHAAKFLLRHYTQDDAVAIRVPTKKDLDLLLKEQSDTDVILKLKKGQRLSSLIDQDAYSYVLAEVHVAAQTTHEMLEKYHRAVELLPFELEPVDEEASA</sequence>
<dbReference type="InterPro" id="IPR052032">
    <property type="entry name" value="ATP-dep_AA_Ligase"/>
</dbReference>
<proteinExistence type="predicted"/>
<dbReference type="KEGG" id="msq:BKP64_15625"/>
<dbReference type="PANTHER" id="PTHR43585:SF2">
    <property type="entry name" value="ATP-GRASP ENZYME FSQD"/>
    <property type="match status" value="1"/>
</dbReference>
<organism evidence="6 7">
    <name type="scientific">Marinobacter salinus</name>
    <dbReference type="NCBI Taxonomy" id="1874317"/>
    <lineage>
        <taxon>Bacteria</taxon>
        <taxon>Pseudomonadati</taxon>
        <taxon>Pseudomonadota</taxon>
        <taxon>Gammaproteobacteria</taxon>
        <taxon>Pseudomonadales</taxon>
        <taxon>Marinobacteraceae</taxon>
        <taxon>Marinobacter</taxon>
    </lineage>
</organism>
<dbReference type="PROSITE" id="PS50975">
    <property type="entry name" value="ATP_GRASP"/>
    <property type="match status" value="1"/>
</dbReference>
<dbReference type="AlphaFoldDB" id="A0A1D9GPB8"/>
<evidence type="ECO:0000256" key="4">
    <source>
        <dbReference type="PROSITE-ProRule" id="PRU00409"/>
    </source>
</evidence>
<dbReference type="GO" id="GO:0005524">
    <property type="term" value="F:ATP binding"/>
    <property type="evidence" value="ECO:0007669"/>
    <property type="project" value="UniProtKB-UniRule"/>
</dbReference>
<dbReference type="PANTHER" id="PTHR43585">
    <property type="entry name" value="FUMIPYRROLE BIOSYNTHESIS PROTEIN C"/>
    <property type="match status" value="1"/>
</dbReference>
<feature type="domain" description="ATP-grasp" evidence="5">
    <location>
        <begin position="112"/>
        <end position="327"/>
    </location>
</feature>
<dbReference type="InterPro" id="IPR005479">
    <property type="entry name" value="CPAse_ATP-bd"/>
</dbReference>
<dbReference type="GO" id="GO:0016874">
    <property type="term" value="F:ligase activity"/>
    <property type="evidence" value="ECO:0007669"/>
    <property type="project" value="UniProtKB-KW"/>
</dbReference>
<keyword evidence="7" id="KW-1185">Reference proteome</keyword>
<dbReference type="GO" id="GO:0046872">
    <property type="term" value="F:metal ion binding"/>
    <property type="evidence" value="ECO:0007669"/>
    <property type="project" value="InterPro"/>
</dbReference>
<dbReference type="Gene3D" id="3.30.470.20">
    <property type="entry name" value="ATP-grasp fold, B domain"/>
    <property type="match status" value="1"/>
</dbReference>
<keyword evidence="2 4" id="KW-0547">Nucleotide-binding</keyword>
<dbReference type="STRING" id="1874317.BKP64_15625"/>
<evidence type="ECO:0000313" key="7">
    <source>
        <dbReference type="Proteomes" id="UP000177445"/>
    </source>
</evidence>
<dbReference type="Proteomes" id="UP000177445">
    <property type="component" value="Chromosome"/>
</dbReference>
<dbReference type="InterPro" id="IPR011761">
    <property type="entry name" value="ATP-grasp"/>
</dbReference>
<evidence type="ECO:0000256" key="1">
    <source>
        <dbReference type="ARBA" id="ARBA00022598"/>
    </source>
</evidence>
<dbReference type="RefSeq" id="WP_070972186.1">
    <property type="nucleotide sequence ID" value="NZ_CP017715.1"/>
</dbReference>
<dbReference type="PROSITE" id="PS00867">
    <property type="entry name" value="CPSASE_2"/>
    <property type="match status" value="1"/>
</dbReference>
<dbReference type="Pfam" id="PF13535">
    <property type="entry name" value="ATP-grasp_4"/>
    <property type="match status" value="1"/>
</dbReference>
<evidence type="ECO:0000256" key="3">
    <source>
        <dbReference type="ARBA" id="ARBA00022840"/>
    </source>
</evidence>
<name>A0A1D9GPB8_9GAMM</name>
<keyword evidence="1" id="KW-0436">Ligase</keyword>
<keyword evidence="3 4" id="KW-0067">ATP-binding</keyword>
<dbReference type="OrthoDB" id="8441067at2"/>
<accession>A0A1D9GPB8</accession>
<evidence type="ECO:0000259" key="5">
    <source>
        <dbReference type="PROSITE" id="PS50975"/>
    </source>
</evidence>
<protein>
    <recommendedName>
        <fullName evidence="5">ATP-grasp domain-containing protein</fullName>
    </recommendedName>
</protein>
<evidence type="ECO:0000256" key="2">
    <source>
        <dbReference type="ARBA" id="ARBA00022741"/>
    </source>
</evidence>
<dbReference type="EMBL" id="CP017715">
    <property type="protein sequence ID" value="AOY89483.1"/>
    <property type="molecule type" value="Genomic_DNA"/>
</dbReference>
<dbReference type="SUPFAM" id="SSF56059">
    <property type="entry name" value="Glutathione synthetase ATP-binding domain-like"/>
    <property type="match status" value="1"/>
</dbReference>
<reference evidence="6 7" key="1">
    <citation type="submission" date="2016-10" db="EMBL/GenBank/DDBJ databases">
        <title>Marinobacter salinus sp. nov., a moderately halophilic bacterium isolated from a tidal flat environment.</title>
        <authorList>
            <person name="Park S.-J."/>
        </authorList>
    </citation>
    <scope>NUCLEOTIDE SEQUENCE [LARGE SCALE GENOMIC DNA]</scope>
    <source>
        <strain evidence="6 7">Hb8</strain>
    </source>
</reference>
<gene>
    <name evidence="6" type="ORF">BKP64_15625</name>
</gene>